<feature type="region of interest" description="Disordered" evidence="1">
    <location>
        <begin position="131"/>
        <end position="154"/>
    </location>
</feature>
<dbReference type="Proteomes" id="UP001159363">
    <property type="component" value="Chromosome 1"/>
</dbReference>
<keyword evidence="3" id="KW-1185">Reference proteome</keyword>
<evidence type="ECO:0000313" key="2">
    <source>
        <dbReference type="EMBL" id="KAJ8896439.1"/>
    </source>
</evidence>
<reference evidence="2 3" key="1">
    <citation type="submission" date="2023-02" db="EMBL/GenBank/DDBJ databases">
        <title>LHISI_Scaffold_Assembly.</title>
        <authorList>
            <person name="Stuart O.P."/>
            <person name="Cleave R."/>
            <person name="Magrath M.J.L."/>
            <person name="Mikheyev A.S."/>
        </authorList>
    </citation>
    <scope>NUCLEOTIDE SEQUENCE [LARGE SCALE GENOMIC DNA]</scope>
    <source>
        <strain evidence="2">Daus_M_001</strain>
        <tissue evidence="2">Leg muscle</tissue>
    </source>
</reference>
<evidence type="ECO:0000256" key="1">
    <source>
        <dbReference type="SAM" id="MobiDB-lite"/>
    </source>
</evidence>
<accession>A0ABQ9IJP7</accession>
<protein>
    <submittedName>
        <fullName evidence="2">Uncharacterized protein</fullName>
    </submittedName>
</protein>
<dbReference type="EMBL" id="JARBHB010000001">
    <property type="protein sequence ID" value="KAJ8896439.1"/>
    <property type="molecule type" value="Genomic_DNA"/>
</dbReference>
<comment type="caution">
    <text evidence="2">The sequence shown here is derived from an EMBL/GenBank/DDBJ whole genome shotgun (WGS) entry which is preliminary data.</text>
</comment>
<gene>
    <name evidence="2" type="ORF">PR048_001783</name>
</gene>
<name>A0ABQ9IJP7_9NEOP</name>
<organism evidence="2 3">
    <name type="scientific">Dryococelus australis</name>
    <dbReference type="NCBI Taxonomy" id="614101"/>
    <lineage>
        <taxon>Eukaryota</taxon>
        <taxon>Metazoa</taxon>
        <taxon>Ecdysozoa</taxon>
        <taxon>Arthropoda</taxon>
        <taxon>Hexapoda</taxon>
        <taxon>Insecta</taxon>
        <taxon>Pterygota</taxon>
        <taxon>Neoptera</taxon>
        <taxon>Polyneoptera</taxon>
        <taxon>Phasmatodea</taxon>
        <taxon>Verophasmatodea</taxon>
        <taxon>Anareolatae</taxon>
        <taxon>Phasmatidae</taxon>
        <taxon>Eurycanthinae</taxon>
        <taxon>Dryococelus</taxon>
    </lineage>
</organism>
<sequence>MNEHMEKLQTELEVKITENSETFIGTGIIQHGLFKISKTLAVPVSENLEDNKPKESGKFPCREAVGSQMYLYKRTRPDITYAVNMASRKTTNSTIGDVQSTQNLGLRYSSQDNITVIDAYNDADYASDTFRRSTSGTSSRMQEAQFHGPQNANL</sequence>
<evidence type="ECO:0000313" key="3">
    <source>
        <dbReference type="Proteomes" id="UP001159363"/>
    </source>
</evidence>
<proteinExistence type="predicted"/>